<sequence>MQPISEQESSRNCDDHVWADVSPLLSAACTHLNDGELIHGDNFNLFAAMSALEIMDPKMDSGMVSAFYSIDEAIESGFAPVPISSDTSVNVESIIDIMDHLLVCEATWHTGHSLAQTVFSCLYVLRPERTSSDPLLHSYCRVVRATCRAVVSLVSEARTNEEEDLLTMTYGLPFSGDEDAKGLSLLNAVEETICRQLRACKATSSKRKSLKELEPLQTNPHLEESFCKALLCRLRFRKHFLHILNCMKRPQGRGFELARKHIVSCLSELDSVLESAEFLSLDLVKNGENEIDERTTASGRYPIGFDPTLNKRLSAPTPPRDIKLLSWKKALDYYVKLLHNLDQICALSMEPDLDFVLQFVIQFQKSRPDLVSRAHLQLLLVQDGKLYGRDTFFDIFARAVALDVTKDHVLQKNEYILQLSQLMINLLKILCANTPWQRRKLGKILNDWSIFNVQMGINVSQAMQQDKSRTSKNGDKSLLILNQIHGWLEEQINWVALRFLILGFELELYSPSEFCMVYWYMYITLCKLAERARVRVLIVVSTEERKAKKNKNYHRNMAREDRISLWVLLLQCQTCLAQGLTVMLSALRNQGMCLKSEGPFNTESEKFTQHFELLQKASLPEYDAYESFTKSTSHTRLDYLPVQEYFRNAQKIARDIKVGFAKDPDKLAEVRGLEQVAEHNIVAVNLISQDSSLKVSFEFTHHPYFATAVVRRS</sequence>
<dbReference type="InterPro" id="IPR057983">
    <property type="entry name" value="NAA35-like_N"/>
</dbReference>
<evidence type="ECO:0000256" key="1">
    <source>
        <dbReference type="ARBA" id="ARBA00004496"/>
    </source>
</evidence>
<dbReference type="Proteomes" id="UP001642260">
    <property type="component" value="Unassembled WGS sequence"/>
</dbReference>
<accession>A0ABC8KEC6</accession>
<keyword evidence="3" id="KW-0963">Cytoplasm</keyword>
<protein>
    <recommendedName>
        <fullName evidence="8">MAK10 homologue</fullName>
    </recommendedName>
</protein>
<dbReference type="AlphaFoldDB" id="A0ABC8KEC6"/>
<evidence type="ECO:0000256" key="2">
    <source>
        <dbReference type="ARBA" id="ARBA00006289"/>
    </source>
</evidence>
<dbReference type="Pfam" id="PF25789">
    <property type="entry name" value="TPR_NAA35"/>
    <property type="match status" value="1"/>
</dbReference>
<dbReference type="PANTHER" id="PTHR21373">
    <property type="entry name" value="GLUCOSE REPRESSIBLE PROTEIN MAK10"/>
    <property type="match status" value="1"/>
</dbReference>
<dbReference type="PANTHER" id="PTHR21373:SF0">
    <property type="entry name" value="N-ALPHA-ACETYLTRANSFERASE 35, NATC AUXILIARY SUBUNIT"/>
    <property type="match status" value="1"/>
</dbReference>
<evidence type="ECO:0000259" key="4">
    <source>
        <dbReference type="Pfam" id="PF04112"/>
    </source>
</evidence>
<keyword evidence="7" id="KW-1185">Reference proteome</keyword>
<feature type="domain" description="NAA35-like TPR repeats" evidence="5">
    <location>
        <begin position="344"/>
        <end position="708"/>
    </location>
</feature>
<dbReference type="InterPro" id="IPR007244">
    <property type="entry name" value="Naa35_N"/>
</dbReference>
<evidence type="ECO:0000259" key="5">
    <source>
        <dbReference type="Pfam" id="PF25789"/>
    </source>
</evidence>
<reference evidence="6 7" key="1">
    <citation type="submission" date="2022-03" db="EMBL/GenBank/DDBJ databases">
        <authorList>
            <person name="Macdonald S."/>
            <person name="Ahmed S."/>
            <person name="Newling K."/>
        </authorList>
    </citation>
    <scope>NUCLEOTIDE SEQUENCE [LARGE SCALE GENOMIC DNA]</scope>
</reference>
<evidence type="ECO:0000313" key="6">
    <source>
        <dbReference type="EMBL" id="CAH8354515.1"/>
    </source>
</evidence>
<comment type="similarity">
    <text evidence="2">Belongs to the MAK10 family.</text>
</comment>
<name>A0ABC8KEC6_ERUVS</name>
<gene>
    <name evidence="6" type="ORF">ERUC_LOCUS20270</name>
</gene>
<dbReference type="EMBL" id="CAKOAT010193821">
    <property type="protein sequence ID" value="CAH8354515.1"/>
    <property type="molecule type" value="Genomic_DNA"/>
</dbReference>
<proteinExistence type="inferred from homology"/>
<organism evidence="6 7">
    <name type="scientific">Eruca vesicaria subsp. sativa</name>
    <name type="common">Garden rocket</name>
    <name type="synonym">Eruca sativa</name>
    <dbReference type="NCBI Taxonomy" id="29727"/>
    <lineage>
        <taxon>Eukaryota</taxon>
        <taxon>Viridiplantae</taxon>
        <taxon>Streptophyta</taxon>
        <taxon>Embryophyta</taxon>
        <taxon>Tracheophyta</taxon>
        <taxon>Spermatophyta</taxon>
        <taxon>Magnoliopsida</taxon>
        <taxon>eudicotyledons</taxon>
        <taxon>Gunneridae</taxon>
        <taxon>Pentapetalae</taxon>
        <taxon>rosids</taxon>
        <taxon>malvids</taxon>
        <taxon>Brassicales</taxon>
        <taxon>Brassicaceae</taxon>
        <taxon>Brassiceae</taxon>
        <taxon>Eruca</taxon>
    </lineage>
</organism>
<evidence type="ECO:0000256" key="3">
    <source>
        <dbReference type="ARBA" id="ARBA00022490"/>
    </source>
</evidence>
<dbReference type="InterPro" id="IPR057982">
    <property type="entry name" value="TPR_NAA35"/>
</dbReference>
<dbReference type="Pfam" id="PF04112">
    <property type="entry name" value="Mak10"/>
    <property type="match status" value="1"/>
</dbReference>
<comment type="caution">
    <text evidence="6">The sequence shown here is derived from an EMBL/GenBank/DDBJ whole genome shotgun (WGS) entry which is preliminary data.</text>
</comment>
<feature type="domain" description="NAA35-like N-terminal" evidence="4">
    <location>
        <begin position="35"/>
        <end position="175"/>
    </location>
</feature>
<evidence type="ECO:0000313" key="7">
    <source>
        <dbReference type="Proteomes" id="UP001642260"/>
    </source>
</evidence>
<dbReference type="GO" id="GO:0005737">
    <property type="term" value="C:cytoplasm"/>
    <property type="evidence" value="ECO:0007669"/>
    <property type="project" value="UniProtKB-SubCell"/>
</dbReference>
<evidence type="ECO:0008006" key="8">
    <source>
        <dbReference type="Google" id="ProtNLM"/>
    </source>
</evidence>
<comment type="subcellular location">
    <subcellularLocation>
        <location evidence="1">Cytoplasm</location>
    </subcellularLocation>
</comment>